<dbReference type="InterPro" id="IPR022683">
    <property type="entry name" value="Calpain_III"/>
</dbReference>
<dbReference type="Pfam" id="PF01067">
    <property type="entry name" value="Calpain_III"/>
    <property type="match status" value="1"/>
</dbReference>
<feature type="compositionally biased region" description="Gly residues" evidence="7">
    <location>
        <begin position="45"/>
        <end position="55"/>
    </location>
</feature>
<dbReference type="AGR" id="Xenbase:XB-GENE-29082559"/>
<dbReference type="Gene3D" id="3.90.70.10">
    <property type="entry name" value="Cysteine proteinases"/>
    <property type="match status" value="1"/>
</dbReference>
<evidence type="ECO:0000256" key="5">
    <source>
        <dbReference type="PIRSR" id="PIRSR622684-1"/>
    </source>
</evidence>
<keyword evidence="9" id="KW-1185">Reference proteome</keyword>
<dbReference type="FunFam" id="3.90.70.10:FF:000064">
    <property type="entry name" value="calpain-6"/>
    <property type="match status" value="1"/>
</dbReference>
<keyword evidence="2 6" id="KW-0645">Protease</keyword>
<keyword evidence="3 6" id="KW-0378">Hydrolase</keyword>
<keyword evidence="4 6" id="KW-0788">Thiol protease</keyword>
<dbReference type="FunFam" id="2.60.120.380:FF:000003">
    <property type="entry name" value="Calpain 5"/>
    <property type="match status" value="1"/>
</dbReference>
<feature type="active site" evidence="5 6">
    <location>
        <position position="311"/>
    </location>
</feature>
<dbReference type="Gene3D" id="2.60.40.150">
    <property type="entry name" value="C2 domain"/>
    <property type="match status" value="1"/>
</dbReference>
<accession>A0A8J1JEB7</accession>
<evidence type="ECO:0000256" key="3">
    <source>
        <dbReference type="ARBA" id="ARBA00022801"/>
    </source>
</evidence>
<comment type="similarity">
    <text evidence="1">Belongs to the peptidase C2 family.</text>
</comment>
<dbReference type="Pfam" id="PF00168">
    <property type="entry name" value="C2"/>
    <property type="match status" value="1"/>
</dbReference>
<dbReference type="OrthoDB" id="424753at2759"/>
<dbReference type="SMART" id="SM00720">
    <property type="entry name" value="calpain_III"/>
    <property type="match status" value="1"/>
</dbReference>
<dbReference type="SUPFAM" id="SSF49562">
    <property type="entry name" value="C2 domain (Calcium/lipid-binding domain, CaLB)"/>
    <property type="match status" value="1"/>
</dbReference>
<dbReference type="GO" id="GO:0004198">
    <property type="term" value="F:calcium-dependent cysteine-type endopeptidase activity"/>
    <property type="evidence" value="ECO:0000318"/>
    <property type="project" value="GO_Central"/>
</dbReference>
<feature type="active site" evidence="5 6">
    <location>
        <position position="343"/>
    </location>
</feature>
<sequence>MLGVVVYRQRPEVPGWTEASARCQTGSASSTAPGTGVGTREPGTSQGGNTSGAGSGVRQPGRMVVSYRDQNYGRLKDGCRQEGRLFEDPAFPADSRSLYYSRTPPEGVEWKRPQELVQNPRLFAEGGISTHDLHQGSLGNCWFVAAAACLAGDPSVWKRVIPSPKEQDWPRPGAPPHAGIFRFRLWRFGSWIEIVIDDRLPTVRGELLFCRPGQRGAFWCALLEKAYAKLNGSYEALDGGSTAEALIDFSGGISEPIDLLGENFTSEEERKKLFKALLKAHSRASLISAAIRPTSGQSLEQVLASGLVIGHAYSVTSVRSITLRSGLLSLFRTHKLRLVRLQNPWGSGEWNGAWSDGSEEWKRISRAEREKMGVTVSDDGDFWMSWGDFCTHFTDLTLCRRVNTSTLSTHKTWTEESALSVWRPDADPLKDRSGGCPNYRETYLHNPQFSFDVTLDQDVALISVEQEDRRTQRSEGGENLPIGFFVFKVEVNRKFRLHRTATKVSSSTYINSRSVFLRTELQRGRYVILPTTFSPGLIGSFLLRLYTDRASHLRELTRDIPEPSCFSFCLGAHRLITSITVHSASGLWAPGGGRDPAFYVTVHCEGEKVRSRSVKNQNPEFDLKGVFYRRRKGRPLVIQVWQARFLRDALIGRVSAPCPVGEANQTHVLRLQRKDGSPSGRTTFIACSELQFHPPRHLHLFLHPLSSKGGSDPVALEGEAH</sequence>
<dbReference type="SMART" id="SM00230">
    <property type="entry name" value="CysPc"/>
    <property type="match status" value="1"/>
</dbReference>
<dbReference type="AlphaFoldDB" id="A0A8J1JEB7"/>
<dbReference type="Xenbase" id="XB-GENE-29082559">
    <property type="gene designation" value="LOC100495090"/>
</dbReference>
<proteinExistence type="inferred from homology"/>
<dbReference type="InterPro" id="IPR035892">
    <property type="entry name" value="C2_domain_sf"/>
</dbReference>
<dbReference type="InterPro" id="IPR038765">
    <property type="entry name" value="Papain-like_cys_pep_sf"/>
</dbReference>
<dbReference type="CDD" id="cd00214">
    <property type="entry name" value="Calpain_III"/>
    <property type="match status" value="1"/>
</dbReference>
<gene>
    <name evidence="10 11" type="primary">LOC100495090</name>
</gene>
<evidence type="ECO:0000256" key="6">
    <source>
        <dbReference type="PROSITE-ProRule" id="PRU00239"/>
    </source>
</evidence>
<evidence type="ECO:0000313" key="10">
    <source>
        <dbReference type="RefSeq" id="XP_031755370.1"/>
    </source>
</evidence>
<dbReference type="PROSITE" id="PS50203">
    <property type="entry name" value="CALPAIN_CAT"/>
    <property type="match status" value="1"/>
</dbReference>
<dbReference type="InterPro" id="IPR022682">
    <property type="entry name" value="Calpain_domain_III"/>
</dbReference>
<feature type="domain" description="Calpain catalytic" evidence="8">
    <location>
        <begin position="85"/>
        <end position="402"/>
    </location>
</feature>
<dbReference type="InterPro" id="IPR001300">
    <property type="entry name" value="Peptidase_C2_calpain_cat"/>
</dbReference>
<dbReference type="Proteomes" id="UP000008143">
    <property type="component" value="Chromosome 3"/>
</dbReference>
<dbReference type="InterPro" id="IPR022684">
    <property type="entry name" value="Calpain_cysteine_protease"/>
</dbReference>
<feature type="region of interest" description="Disordered" evidence="7">
    <location>
        <begin position="16"/>
        <end position="62"/>
    </location>
</feature>
<dbReference type="KEGG" id="xtr:100495090"/>
<dbReference type="GO" id="GO:0005737">
    <property type="term" value="C:cytoplasm"/>
    <property type="evidence" value="ECO:0000318"/>
    <property type="project" value="GO_Central"/>
</dbReference>
<dbReference type="PANTHER" id="PTHR10183:SF428">
    <property type="entry name" value="CALPAIN-5-LIKE ISOFORM X1"/>
    <property type="match status" value="1"/>
</dbReference>
<feature type="compositionally biased region" description="Polar residues" evidence="7">
    <location>
        <begin position="22"/>
        <end position="33"/>
    </location>
</feature>
<evidence type="ECO:0000313" key="11">
    <source>
        <dbReference type="Xenbase" id="XB-GENE-29082559"/>
    </source>
</evidence>
<dbReference type="InterPro" id="IPR033883">
    <property type="entry name" value="C2_III"/>
</dbReference>
<dbReference type="Gene3D" id="2.60.120.380">
    <property type="match status" value="1"/>
</dbReference>
<name>A0A8J1JEB7_XENTR</name>
<dbReference type="OMA" id="PRSHWRE"/>
<dbReference type="RefSeq" id="XP_031755370.1">
    <property type="nucleotide sequence ID" value="XM_031899510.1"/>
</dbReference>
<evidence type="ECO:0000256" key="1">
    <source>
        <dbReference type="ARBA" id="ARBA00007623"/>
    </source>
</evidence>
<dbReference type="PROSITE" id="PS00139">
    <property type="entry name" value="THIOL_PROTEASE_CYS"/>
    <property type="match status" value="1"/>
</dbReference>
<evidence type="ECO:0000256" key="4">
    <source>
        <dbReference type="ARBA" id="ARBA00022807"/>
    </source>
</evidence>
<dbReference type="SUPFAM" id="SSF54001">
    <property type="entry name" value="Cysteine proteinases"/>
    <property type="match status" value="1"/>
</dbReference>
<dbReference type="InterPro" id="IPR000169">
    <property type="entry name" value="Pept_cys_AS"/>
</dbReference>
<organism evidence="9 10">
    <name type="scientific">Xenopus tropicalis</name>
    <name type="common">Western clawed frog</name>
    <name type="synonym">Silurana tropicalis</name>
    <dbReference type="NCBI Taxonomy" id="8364"/>
    <lineage>
        <taxon>Eukaryota</taxon>
        <taxon>Metazoa</taxon>
        <taxon>Chordata</taxon>
        <taxon>Craniata</taxon>
        <taxon>Vertebrata</taxon>
        <taxon>Euteleostomi</taxon>
        <taxon>Amphibia</taxon>
        <taxon>Batrachia</taxon>
        <taxon>Anura</taxon>
        <taxon>Pipoidea</taxon>
        <taxon>Pipidae</taxon>
        <taxon>Xenopodinae</taxon>
        <taxon>Xenopus</taxon>
        <taxon>Silurana</taxon>
    </lineage>
</organism>
<dbReference type="FunFam" id="2.60.40.150:FF:000131">
    <property type="entry name" value="calpain-6"/>
    <property type="match status" value="1"/>
</dbReference>
<dbReference type="PANTHER" id="PTHR10183">
    <property type="entry name" value="CALPAIN"/>
    <property type="match status" value="1"/>
</dbReference>
<feature type="active site" evidence="5 6">
    <location>
        <position position="141"/>
    </location>
</feature>
<evidence type="ECO:0000259" key="8">
    <source>
        <dbReference type="PROSITE" id="PS50203"/>
    </source>
</evidence>
<dbReference type="GeneID" id="100495090"/>
<evidence type="ECO:0000256" key="2">
    <source>
        <dbReference type="ARBA" id="ARBA00022670"/>
    </source>
</evidence>
<dbReference type="SMART" id="SM00239">
    <property type="entry name" value="C2"/>
    <property type="match status" value="1"/>
</dbReference>
<dbReference type="Pfam" id="PF00648">
    <property type="entry name" value="Peptidase_C2"/>
    <property type="match status" value="1"/>
</dbReference>
<dbReference type="InterPro" id="IPR000008">
    <property type="entry name" value="C2_dom"/>
</dbReference>
<protein>
    <submittedName>
        <fullName evidence="10">Calpain-5-like isoform X1</fullName>
    </submittedName>
</protein>
<dbReference type="GO" id="GO:0006508">
    <property type="term" value="P:proteolysis"/>
    <property type="evidence" value="ECO:0000318"/>
    <property type="project" value="GO_Central"/>
</dbReference>
<dbReference type="SUPFAM" id="SSF49758">
    <property type="entry name" value="Calpain large subunit, middle domain (domain III)"/>
    <property type="match status" value="1"/>
</dbReference>
<dbReference type="PRINTS" id="PR00704">
    <property type="entry name" value="CALPAIN"/>
</dbReference>
<dbReference type="CDD" id="cd00044">
    <property type="entry name" value="CysPc"/>
    <property type="match status" value="1"/>
</dbReference>
<evidence type="ECO:0000256" key="7">
    <source>
        <dbReference type="SAM" id="MobiDB-lite"/>
    </source>
</evidence>
<evidence type="ECO:0000313" key="9">
    <source>
        <dbReference type="Proteomes" id="UP000008143"/>
    </source>
</evidence>
<dbReference type="InterPro" id="IPR036213">
    <property type="entry name" value="Calpain_III_sf"/>
</dbReference>
<reference evidence="10" key="1">
    <citation type="submission" date="2025-08" db="UniProtKB">
        <authorList>
            <consortium name="RefSeq"/>
        </authorList>
    </citation>
    <scope>IDENTIFICATION</scope>
    <source>
        <strain evidence="10">Nigerian</strain>
        <tissue evidence="10">Liver and blood</tissue>
    </source>
</reference>